<dbReference type="GO" id="GO:0006811">
    <property type="term" value="P:monoatomic ion transport"/>
    <property type="evidence" value="ECO:0007669"/>
    <property type="project" value="UniProtKB-KW"/>
</dbReference>
<dbReference type="InterPro" id="IPR033900">
    <property type="entry name" value="Gram_neg_porin_domain"/>
</dbReference>
<evidence type="ECO:0000256" key="2">
    <source>
        <dbReference type="ARBA" id="ARBA00011233"/>
    </source>
</evidence>
<dbReference type="Gene3D" id="2.40.160.10">
    <property type="entry name" value="Porin"/>
    <property type="match status" value="1"/>
</dbReference>
<evidence type="ECO:0000313" key="13">
    <source>
        <dbReference type="EMBL" id="SEK29998.1"/>
    </source>
</evidence>
<comment type="subunit">
    <text evidence="2">Homotrimer.</text>
</comment>
<name>A0A1H7FVP5_9BURK</name>
<dbReference type="PANTHER" id="PTHR34501">
    <property type="entry name" value="PROTEIN YDDL-RELATED"/>
    <property type="match status" value="1"/>
</dbReference>
<evidence type="ECO:0000256" key="1">
    <source>
        <dbReference type="ARBA" id="ARBA00004571"/>
    </source>
</evidence>
<comment type="subcellular location">
    <subcellularLocation>
        <location evidence="1">Cell outer membrane</location>
        <topology evidence="1">Multi-pass membrane protein</topology>
    </subcellularLocation>
</comment>
<dbReference type="STRING" id="416943.SAMN05445871_5750"/>
<evidence type="ECO:0000256" key="3">
    <source>
        <dbReference type="ARBA" id="ARBA00022448"/>
    </source>
</evidence>
<accession>A0A1H7FVP5</accession>
<gene>
    <name evidence="13" type="ORF">SAMN05192542_101493</name>
</gene>
<evidence type="ECO:0000256" key="6">
    <source>
        <dbReference type="ARBA" id="ARBA00022729"/>
    </source>
</evidence>
<dbReference type="InterPro" id="IPR050298">
    <property type="entry name" value="Gram-neg_bact_OMP"/>
</dbReference>
<dbReference type="RefSeq" id="WP_090553123.1">
    <property type="nucleotide sequence ID" value="NZ_FNSR01000003.1"/>
</dbReference>
<keyword evidence="10" id="KW-0998">Cell outer membrane</keyword>
<feature type="domain" description="Porin" evidence="12">
    <location>
        <begin position="14"/>
        <end position="357"/>
    </location>
</feature>
<keyword evidence="6 11" id="KW-0732">Signal</keyword>
<dbReference type="Proteomes" id="UP000199120">
    <property type="component" value="Unassembled WGS sequence"/>
</dbReference>
<dbReference type="PANTHER" id="PTHR34501:SF9">
    <property type="entry name" value="MAJOR OUTER MEMBRANE PROTEIN P.IA"/>
    <property type="match status" value="1"/>
</dbReference>
<evidence type="ECO:0000256" key="7">
    <source>
        <dbReference type="ARBA" id="ARBA00023065"/>
    </source>
</evidence>
<dbReference type="InterPro" id="IPR023614">
    <property type="entry name" value="Porin_dom_sf"/>
</dbReference>
<dbReference type="OrthoDB" id="8982743at2"/>
<sequence>MNKKTICTLLVFPVSLCAHAQSSVTLYGLLDNGLAYVSNAHGARQYSVSTSNLQGDRWGLRGYEDLGDGFGAVFQLENGFNVDTGALGQGGAEFGRRAFVGVTSPYGTVTIGRLNDPVGDFVGGFESANTESHVKAGEWGSIPGAHPGDLDNLDNTFHINNSVKYTSNSLNGLVVGGMYTFGGIAGNFRQNQLYGIGARYDRGPLSAGVAFERAQNPNYAVWGVNPNASSPASANASNMTSPVYSGYASAGTWQVLAAGGAYQIGDVTLGAVYSNVKFLDLGATAGAGLNPRGLSGHATFNVAELSAAWLVRPEWQVGVAWTYTHGASSDSTSAASYNQVNVGSNYFLSKTTDLYLVGLFQRASGIDSTGADAVAAINALTPSSSRVQTAAIVGIRHKF</sequence>
<keyword evidence="5" id="KW-0812">Transmembrane</keyword>
<dbReference type="GO" id="GO:0009279">
    <property type="term" value="C:cell outer membrane"/>
    <property type="evidence" value="ECO:0007669"/>
    <property type="project" value="UniProtKB-SubCell"/>
</dbReference>
<keyword evidence="3" id="KW-0813">Transport</keyword>
<keyword evidence="7" id="KW-0406">Ion transport</keyword>
<dbReference type="EMBL" id="FOAJ01000001">
    <property type="protein sequence ID" value="SEK29998.1"/>
    <property type="molecule type" value="Genomic_DNA"/>
</dbReference>
<dbReference type="CDD" id="cd00342">
    <property type="entry name" value="gram_neg_porins"/>
    <property type="match status" value="1"/>
</dbReference>
<feature type="chain" id="PRO_5030028905" evidence="11">
    <location>
        <begin position="21"/>
        <end position="399"/>
    </location>
</feature>
<dbReference type="Pfam" id="PF13609">
    <property type="entry name" value="Porin_4"/>
    <property type="match status" value="1"/>
</dbReference>
<evidence type="ECO:0000256" key="4">
    <source>
        <dbReference type="ARBA" id="ARBA00022452"/>
    </source>
</evidence>
<proteinExistence type="predicted"/>
<keyword evidence="4" id="KW-1134">Transmembrane beta strand</keyword>
<evidence type="ECO:0000259" key="12">
    <source>
        <dbReference type="Pfam" id="PF13609"/>
    </source>
</evidence>
<feature type="signal peptide" evidence="11">
    <location>
        <begin position="1"/>
        <end position="20"/>
    </location>
</feature>
<evidence type="ECO:0000256" key="9">
    <source>
        <dbReference type="ARBA" id="ARBA00023136"/>
    </source>
</evidence>
<evidence type="ECO:0000256" key="8">
    <source>
        <dbReference type="ARBA" id="ARBA00023114"/>
    </source>
</evidence>
<dbReference type="GO" id="GO:0015288">
    <property type="term" value="F:porin activity"/>
    <property type="evidence" value="ECO:0007669"/>
    <property type="project" value="UniProtKB-KW"/>
</dbReference>
<evidence type="ECO:0000256" key="10">
    <source>
        <dbReference type="ARBA" id="ARBA00023237"/>
    </source>
</evidence>
<dbReference type="SUPFAM" id="SSF56935">
    <property type="entry name" value="Porins"/>
    <property type="match status" value="1"/>
</dbReference>
<evidence type="ECO:0000313" key="14">
    <source>
        <dbReference type="Proteomes" id="UP000199120"/>
    </source>
</evidence>
<dbReference type="AlphaFoldDB" id="A0A1H7FVP5"/>
<evidence type="ECO:0000256" key="5">
    <source>
        <dbReference type="ARBA" id="ARBA00022692"/>
    </source>
</evidence>
<evidence type="ECO:0000256" key="11">
    <source>
        <dbReference type="SAM" id="SignalP"/>
    </source>
</evidence>
<keyword evidence="9" id="KW-0472">Membrane</keyword>
<reference evidence="14" key="1">
    <citation type="submission" date="2016-10" db="EMBL/GenBank/DDBJ databases">
        <authorList>
            <person name="Varghese N."/>
            <person name="Submissions S."/>
        </authorList>
    </citation>
    <scope>NUCLEOTIDE SEQUENCE [LARGE SCALE GENOMIC DNA]</scope>
    <source>
        <strain evidence="14">LMG 26416</strain>
    </source>
</reference>
<organism evidence="13 14">
    <name type="scientific">Paraburkholderia caballeronis</name>
    <dbReference type="NCBI Taxonomy" id="416943"/>
    <lineage>
        <taxon>Bacteria</taxon>
        <taxon>Pseudomonadati</taxon>
        <taxon>Pseudomonadota</taxon>
        <taxon>Betaproteobacteria</taxon>
        <taxon>Burkholderiales</taxon>
        <taxon>Burkholderiaceae</taxon>
        <taxon>Paraburkholderia</taxon>
    </lineage>
</organism>
<dbReference type="GO" id="GO:0046930">
    <property type="term" value="C:pore complex"/>
    <property type="evidence" value="ECO:0007669"/>
    <property type="project" value="UniProtKB-KW"/>
</dbReference>
<keyword evidence="14" id="KW-1185">Reference proteome</keyword>
<keyword evidence="8" id="KW-0626">Porin</keyword>
<protein>
    <submittedName>
        <fullName evidence="13">Outer membrane protein (Porin)</fullName>
    </submittedName>
</protein>